<gene>
    <name evidence="4" type="ORF">Sradi_6668600</name>
</gene>
<dbReference type="Pfam" id="PF00098">
    <property type="entry name" value="zf-CCHC"/>
    <property type="match status" value="1"/>
</dbReference>
<dbReference type="GO" id="GO:0008270">
    <property type="term" value="F:zinc ion binding"/>
    <property type="evidence" value="ECO:0007669"/>
    <property type="project" value="UniProtKB-KW"/>
</dbReference>
<keyword evidence="1" id="KW-0479">Metal-binding</keyword>
<feature type="domain" description="CCHC-type" evidence="3">
    <location>
        <begin position="126"/>
        <end position="142"/>
    </location>
</feature>
<comment type="caution">
    <text evidence="4">The sequence shown here is derived from an EMBL/GenBank/DDBJ whole genome shotgun (WGS) entry which is preliminary data.</text>
</comment>
<feature type="compositionally biased region" description="Polar residues" evidence="2">
    <location>
        <begin position="107"/>
        <end position="116"/>
    </location>
</feature>
<name>A0AAW2JNM3_SESRA</name>
<dbReference type="Pfam" id="PF25597">
    <property type="entry name" value="SH3_retrovirus"/>
    <property type="match status" value="1"/>
</dbReference>
<accession>A0AAW2JNM3</accession>
<dbReference type="InterPro" id="IPR057670">
    <property type="entry name" value="SH3_retrovirus"/>
</dbReference>
<keyword evidence="1" id="KW-0863">Zinc-finger</keyword>
<evidence type="ECO:0000256" key="2">
    <source>
        <dbReference type="SAM" id="MobiDB-lite"/>
    </source>
</evidence>
<dbReference type="PANTHER" id="PTHR47592:SF27">
    <property type="entry name" value="OS08G0421700 PROTEIN"/>
    <property type="match status" value="1"/>
</dbReference>
<sequence>MKGILIQQKVFKAIDGKYAENVSDDKKLENDEYAYSSIILNLSDTVIRKVGKQNSAKELWNKLEELYTETSLPKTYGDVKAAIKYGRDNVNLETVVSGLKSKEMDLKTNQSSQSQGENDDKKKDNRCYNCGGRGHFIKECKKPRKNDSKEKANIVDDNTDEVYMIFDIISVKTSLNMHEWLIDSGCTYHMTPFREILSNYRSEKFGSVSLANEKICDVHGLGDACLIFDNGFKLILKNVRYVPDLAHNLISCSALEEEGLRESGTGKNVDLSYLRIFGCSAFVFQNSDKLEPRAVKCVFISYPEGIKGYRLWLRCQPGFKVVISKDVTFNESKMPCLENSSKRDLDFQIEGIFNKVEENLADNQQGKELRQENQHNSVNNETETFIDSENSYQLVRDRERRESRIPSRYKDFHLALNTVSNEPSSYEEALKSVDSEKWIKAMNEEIKALHDNNTWTLVPKPKDASVVDCKWIFKIKQENNTSRFKARLVAKGFTQKEVLYVDDMLIASPSITLITELQKNLCKNFEMKDLGNAKKILGMTIDRDRKNSVIFLNQKTYVKTVLEKFSMENAKTTPVPLAAHFQLSKEQSPKTELETERMKSIPYSNAIGSVMYLMVSTRPDIAYGVSCLSRYMSNAGLPHWEALKWLLRYLKGSINTVGNHSFNLLLLYLPQRLNILLPLRLLKKPCGWKVCSKK</sequence>
<reference evidence="4" key="2">
    <citation type="journal article" date="2024" name="Plant">
        <title>Genomic evolution and insights into agronomic trait innovations of Sesamum species.</title>
        <authorList>
            <person name="Miao H."/>
            <person name="Wang L."/>
            <person name="Qu L."/>
            <person name="Liu H."/>
            <person name="Sun Y."/>
            <person name="Le M."/>
            <person name="Wang Q."/>
            <person name="Wei S."/>
            <person name="Zheng Y."/>
            <person name="Lin W."/>
            <person name="Duan Y."/>
            <person name="Cao H."/>
            <person name="Xiong S."/>
            <person name="Wang X."/>
            <person name="Wei L."/>
            <person name="Li C."/>
            <person name="Ma Q."/>
            <person name="Ju M."/>
            <person name="Zhao R."/>
            <person name="Li G."/>
            <person name="Mu C."/>
            <person name="Tian Q."/>
            <person name="Mei H."/>
            <person name="Zhang T."/>
            <person name="Gao T."/>
            <person name="Zhang H."/>
        </authorList>
    </citation>
    <scope>NUCLEOTIDE SEQUENCE</scope>
    <source>
        <strain evidence="4">G02</strain>
    </source>
</reference>
<dbReference type="Gene3D" id="4.10.60.10">
    <property type="entry name" value="Zinc finger, CCHC-type"/>
    <property type="match status" value="1"/>
</dbReference>
<dbReference type="AlphaFoldDB" id="A0AAW2JNM3"/>
<dbReference type="Pfam" id="PF07727">
    <property type="entry name" value="RVT_2"/>
    <property type="match status" value="2"/>
</dbReference>
<evidence type="ECO:0000256" key="1">
    <source>
        <dbReference type="PROSITE-ProRule" id="PRU00047"/>
    </source>
</evidence>
<organism evidence="4">
    <name type="scientific">Sesamum radiatum</name>
    <name type="common">Black benniseed</name>
    <dbReference type="NCBI Taxonomy" id="300843"/>
    <lineage>
        <taxon>Eukaryota</taxon>
        <taxon>Viridiplantae</taxon>
        <taxon>Streptophyta</taxon>
        <taxon>Embryophyta</taxon>
        <taxon>Tracheophyta</taxon>
        <taxon>Spermatophyta</taxon>
        <taxon>Magnoliopsida</taxon>
        <taxon>eudicotyledons</taxon>
        <taxon>Gunneridae</taxon>
        <taxon>Pentapetalae</taxon>
        <taxon>asterids</taxon>
        <taxon>lamiids</taxon>
        <taxon>Lamiales</taxon>
        <taxon>Pedaliaceae</taxon>
        <taxon>Sesamum</taxon>
    </lineage>
</organism>
<dbReference type="SUPFAM" id="SSF57756">
    <property type="entry name" value="Retrovirus zinc finger-like domains"/>
    <property type="match status" value="1"/>
</dbReference>
<dbReference type="PANTHER" id="PTHR47592">
    <property type="entry name" value="PBF68 PROTEIN"/>
    <property type="match status" value="1"/>
</dbReference>
<evidence type="ECO:0000313" key="4">
    <source>
        <dbReference type="EMBL" id="KAL0296165.1"/>
    </source>
</evidence>
<dbReference type="Pfam" id="PF22936">
    <property type="entry name" value="Pol_BBD"/>
    <property type="match status" value="1"/>
</dbReference>
<dbReference type="PROSITE" id="PS50158">
    <property type="entry name" value="ZF_CCHC"/>
    <property type="match status" value="1"/>
</dbReference>
<dbReference type="InterPro" id="IPR036875">
    <property type="entry name" value="Znf_CCHC_sf"/>
</dbReference>
<dbReference type="GO" id="GO:0003676">
    <property type="term" value="F:nucleic acid binding"/>
    <property type="evidence" value="ECO:0007669"/>
    <property type="project" value="InterPro"/>
</dbReference>
<protein>
    <submittedName>
        <fullName evidence="4">Retrovirus-related Pol polyprotein from transposon TNT 1-94</fullName>
    </submittedName>
</protein>
<dbReference type="InterPro" id="IPR013103">
    <property type="entry name" value="RVT_2"/>
</dbReference>
<feature type="region of interest" description="Disordered" evidence="2">
    <location>
        <begin position="103"/>
        <end position="124"/>
    </location>
</feature>
<keyword evidence="1" id="KW-0862">Zinc</keyword>
<dbReference type="SMART" id="SM00343">
    <property type="entry name" value="ZnF_C2HC"/>
    <property type="match status" value="1"/>
</dbReference>
<dbReference type="EMBL" id="JACGWJ010000032">
    <property type="protein sequence ID" value="KAL0296165.1"/>
    <property type="molecule type" value="Genomic_DNA"/>
</dbReference>
<dbReference type="InterPro" id="IPR001878">
    <property type="entry name" value="Znf_CCHC"/>
</dbReference>
<reference evidence="4" key="1">
    <citation type="submission" date="2020-06" db="EMBL/GenBank/DDBJ databases">
        <authorList>
            <person name="Li T."/>
            <person name="Hu X."/>
            <person name="Zhang T."/>
            <person name="Song X."/>
            <person name="Zhang H."/>
            <person name="Dai N."/>
            <person name="Sheng W."/>
            <person name="Hou X."/>
            <person name="Wei L."/>
        </authorList>
    </citation>
    <scope>NUCLEOTIDE SEQUENCE</scope>
    <source>
        <strain evidence="4">G02</strain>
        <tissue evidence="4">Leaf</tissue>
    </source>
</reference>
<evidence type="ECO:0000259" key="3">
    <source>
        <dbReference type="PROSITE" id="PS50158"/>
    </source>
</evidence>
<proteinExistence type="predicted"/>
<dbReference type="Pfam" id="PF14223">
    <property type="entry name" value="Retrotran_gag_2"/>
    <property type="match status" value="1"/>
</dbReference>
<dbReference type="InterPro" id="IPR054722">
    <property type="entry name" value="PolX-like_BBD"/>
</dbReference>